<reference evidence="4" key="3">
    <citation type="submission" date="2020-09" db="EMBL/GenBank/DDBJ databases">
        <authorList>
            <person name="Sun Q."/>
            <person name="Zhou Y."/>
        </authorList>
    </citation>
    <scope>NUCLEOTIDE SEQUENCE</scope>
    <source>
        <strain evidence="4">CGMCC 1.14984</strain>
    </source>
</reference>
<dbReference type="InterPro" id="IPR001375">
    <property type="entry name" value="Peptidase_S9_cat"/>
</dbReference>
<evidence type="ECO:0000313" key="6">
    <source>
        <dbReference type="Proteomes" id="UP000621856"/>
    </source>
</evidence>
<dbReference type="AlphaFoldDB" id="A0A8J3EQ06"/>
<dbReference type="Proteomes" id="UP000818603">
    <property type="component" value="Unassembled WGS sequence"/>
</dbReference>
<accession>A0A8J3EQ06</accession>
<organism evidence="4 6">
    <name type="scientific">Aquisalinus luteolus</name>
    <dbReference type="NCBI Taxonomy" id="1566827"/>
    <lineage>
        <taxon>Bacteria</taxon>
        <taxon>Pseudomonadati</taxon>
        <taxon>Pseudomonadota</taxon>
        <taxon>Alphaproteobacteria</taxon>
        <taxon>Parvularculales</taxon>
        <taxon>Parvularculaceae</taxon>
        <taxon>Aquisalinus</taxon>
    </lineage>
</organism>
<reference evidence="5 7" key="2">
    <citation type="submission" date="2020-02" db="EMBL/GenBank/DDBJ databases">
        <title>Genome sequence of Parvularcula flava strain NH6-79.</title>
        <authorList>
            <person name="Abdul Karim M.H."/>
            <person name="Lam M.Q."/>
            <person name="Chen S.J."/>
            <person name="Yahya A."/>
            <person name="Shahir S."/>
            <person name="Shamsir M.S."/>
            <person name="Chong C.S."/>
        </authorList>
    </citation>
    <scope>NUCLEOTIDE SEQUENCE [LARGE SCALE GENOMIC DNA]</scope>
    <source>
        <strain evidence="5 7">NH6-79</strain>
    </source>
</reference>
<name>A0A8J3EQ06_9PROT</name>
<sequence>MALTSIRLAALITLACAVLAIPGTVLAMQEPVSDNPDERPVIGTMRDGRHIKMIGPDTFFTSQKVDFTRFPSSITEGIEIAAAVYKPERPGPILLMSHGWHGSVEHPGPETPNPYPGFLTIQVDMRGRAYSLGEPDANGYELYDFYDALTYARHAYAEHISDPDRVHFLGGSGGGGNALAVAGRFPDLFASVVAKYPMSDYAAWYEGDAVGEFRDEMDIWIGASPAEAPEAYAVRSGLTAVPNILSPLYIVHGETDIRVPSSHSRNYASAAKMLDRPVTYLELAGVGSMAHLGNITSAQEADLAGFVDTALTHHAQAPQLPRKGLLVVPGYIRTRYFEVMLGSIDQVGLLAYDLDAGEAQLIKGTGRIRFLPEHSQPTEH</sequence>
<feature type="signal peptide" evidence="2">
    <location>
        <begin position="1"/>
        <end position="27"/>
    </location>
</feature>
<feature type="chain" id="PRO_5035191405" evidence="2">
    <location>
        <begin position="28"/>
        <end position="380"/>
    </location>
</feature>
<keyword evidence="2" id="KW-0732">Signal</keyword>
<evidence type="ECO:0000256" key="1">
    <source>
        <dbReference type="ARBA" id="ARBA00022801"/>
    </source>
</evidence>
<dbReference type="EMBL" id="BMGZ01000001">
    <property type="protein sequence ID" value="GGH92277.1"/>
    <property type="molecule type" value="Genomic_DNA"/>
</dbReference>
<evidence type="ECO:0000256" key="2">
    <source>
        <dbReference type="SAM" id="SignalP"/>
    </source>
</evidence>
<dbReference type="GO" id="GO:0006508">
    <property type="term" value="P:proteolysis"/>
    <property type="evidence" value="ECO:0007669"/>
    <property type="project" value="InterPro"/>
</dbReference>
<evidence type="ECO:0000313" key="5">
    <source>
        <dbReference type="EMBL" id="NHK26418.1"/>
    </source>
</evidence>
<dbReference type="Gene3D" id="3.40.50.1820">
    <property type="entry name" value="alpha/beta hydrolase"/>
    <property type="match status" value="1"/>
</dbReference>
<evidence type="ECO:0000313" key="7">
    <source>
        <dbReference type="Proteomes" id="UP000818603"/>
    </source>
</evidence>
<dbReference type="RefSeq" id="WP_155135935.1">
    <property type="nucleotide sequence ID" value="NZ_BMGZ01000001.1"/>
</dbReference>
<dbReference type="InterPro" id="IPR029058">
    <property type="entry name" value="AB_hydrolase_fold"/>
</dbReference>
<dbReference type="PANTHER" id="PTHR42776:SF27">
    <property type="entry name" value="DIPEPTIDYL PEPTIDASE FAMILY MEMBER 6"/>
    <property type="match status" value="1"/>
</dbReference>
<proteinExistence type="predicted"/>
<evidence type="ECO:0000313" key="4">
    <source>
        <dbReference type="EMBL" id="GGH92277.1"/>
    </source>
</evidence>
<dbReference type="EMBL" id="VCJR02000001">
    <property type="protein sequence ID" value="NHK26418.1"/>
    <property type="molecule type" value="Genomic_DNA"/>
</dbReference>
<keyword evidence="1 5" id="KW-0378">Hydrolase</keyword>
<evidence type="ECO:0000259" key="3">
    <source>
        <dbReference type="Pfam" id="PF00326"/>
    </source>
</evidence>
<protein>
    <submittedName>
        <fullName evidence="5">Alpha/beta fold hydrolase</fullName>
    </submittedName>
</protein>
<reference evidence="4" key="1">
    <citation type="journal article" date="2014" name="Int. J. Syst. Evol. Microbiol.">
        <title>Complete genome sequence of Corynebacterium casei LMG S-19264T (=DSM 44701T), isolated from a smear-ripened cheese.</title>
        <authorList>
            <consortium name="US DOE Joint Genome Institute (JGI-PGF)"/>
            <person name="Walter F."/>
            <person name="Albersmeier A."/>
            <person name="Kalinowski J."/>
            <person name="Ruckert C."/>
        </authorList>
    </citation>
    <scope>NUCLEOTIDE SEQUENCE</scope>
    <source>
        <strain evidence="4">CGMCC 1.14984</strain>
    </source>
</reference>
<dbReference type="GO" id="GO:0004252">
    <property type="term" value="F:serine-type endopeptidase activity"/>
    <property type="evidence" value="ECO:0007669"/>
    <property type="project" value="TreeGrafter"/>
</dbReference>
<comment type="caution">
    <text evidence="4">The sequence shown here is derived from an EMBL/GenBank/DDBJ whole genome shotgun (WGS) entry which is preliminary data.</text>
</comment>
<dbReference type="Pfam" id="PF00326">
    <property type="entry name" value="Peptidase_S9"/>
    <property type="match status" value="1"/>
</dbReference>
<keyword evidence="7" id="KW-1185">Reference proteome</keyword>
<gene>
    <name evidence="5" type="ORF">FF098_000690</name>
    <name evidence="4" type="ORF">GCM10011355_01390</name>
</gene>
<feature type="domain" description="Peptidase S9 prolyl oligopeptidase catalytic" evidence="3">
    <location>
        <begin position="118"/>
        <end position="285"/>
    </location>
</feature>
<dbReference type="SUPFAM" id="SSF53474">
    <property type="entry name" value="alpha/beta-Hydrolases"/>
    <property type="match status" value="1"/>
</dbReference>
<dbReference type="Proteomes" id="UP000621856">
    <property type="component" value="Unassembled WGS sequence"/>
</dbReference>
<dbReference type="PANTHER" id="PTHR42776">
    <property type="entry name" value="SERINE PEPTIDASE S9 FAMILY MEMBER"/>
    <property type="match status" value="1"/>
</dbReference>